<comment type="similarity">
    <text evidence="6">Belongs to the binding-protein-dependent transport system permease family.</text>
</comment>
<feature type="transmembrane region" description="Helical" evidence="6">
    <location>
        <begin position="20"/>
        <end position="41"/>
    </location>
</feature>
<dbReference type="Pfam" id="PF00528">
    <property type="entry name" value="BPD_transp_1"/>
    <property type="match status" value="1"/>
</dbReference>
<dbReference type="GO" id="GO:0055085">
    <property type="term" value="P:transmembrane transport"/>
    <property type="evidence" value="ECO:0007669"/>
    <property type="project" value="InterPro"/>
</dbReference>
<dbReference type="InterPro" id="IPR000515">
    <property type="entry name" value="MetI-like"/>
</dbReference>
<dbReference type="CDD" id="cd06261">
    <property type="entry name" value="TM_PBP2"/>
    <property type="match status" value="1"/>
</dbReference>
<dbReference type="FunFam" id="1.10.3720.10:FF:000001">
    <property type="entry name" value="Glycine betaine ABC transporter, permease"/>
    <property type="match status" value="1"/>
</dbReference>
<dbReference type="SUPFAM" id="SSF161098">
    <property type="entry name" value="MetI-like"/>
    <property type="match status" value="1"/>
</dbReference>
<organism evidence="8 9">
    <name type="scientific">Abyssobacteria bacterium (strain SURF_5)</name>
    <dbReference type="NCBI Taxonomy" id="2093360"/>
    <lineage>
        <taxon>Bacteria</taxon>
        <taxon>Pseudomonadati</taxon>
        <taxon>Candidatus Hydrogenedentota</taxon>
        <taxon>Candidatus Abyssobacteria</taxon>
    </lineage>
</organism>
<feature type="transmembrane region" description="Helical" evidence="6">
    <location>
        <begin position="83"/>
        <end position="101"/>
    </location>
</feature>
<evidence type="ECO:0000256" key="5">
    <source>
        <dbReference type="ARBA" id="ARBA00023136"/>
    </source>
</evidence>
<dbReference type="PANTHER" id="PTHR30177:SF4">
    <property type="entry name" value="OSMOPROTECTANT IMPORT PERMEASE PROTEIN OSMW"/>
    <property type="match status" value="1"/>
</dbReference>
<evidence type="ECO:0000313" key="9">
    <source>
        <dbReference type="Proteomes" id="UP000265882"/>
    </source>
</evidence>
<dbReference type="InterPro" id="IPR051204">
    <property type="entry name" value="ABC_transp_perm/SBD"/>
</dbReference>
<dbReference type="InterPro" id="IPR035906">
    <property type="entry name" value="MetI-like_sf"/>
</dbReference>
<dbReference type="GO" id="GO:0005886">
    <property type="term" value="C:plasma membrane"/>
    <property type="evidence" value="ECO:0007669"/>
    <property type="project" value="UniProtKB-SubCell"/>
</dbReference>
<evidence type="ECO:0000256" key="3">
    <source>
        <dbReference type="ARBA" id="ARBA00022692"/>
    </source>
</evidence>
<evidence type="ECO:0000259" key="7">
    <source>
        <dbReference type="PROSITE" id="PS50928"/>
    </source>
</evidence>
<name>A0A3A4N5F9_ABYX5</name>
<evidence type="ECO:0000256" key="1">
    <source>
        <dbReference type="ARBA" id="ARBA00004651"/>
    </source>
</evidence>
<evidence type="ECO:0000256" key="4">
    <source>
        <dbReference type="ARBA" id="ARBA00022989"/>
    </source>
</evidence>
<dbReference type="GO" id="GO:0031460">
    <property type="term" value="P:glycine betaine transport"/>
    <property type="evidence" value="ECO:0007669"/>
    <property type="project" value="TreeGrafter"/>
</dbReference>
<gene>
    <name evidence="8" type="ORF">C4520_17605</name>
</gene>
<keyword evidence="3 6" id="KW-0812">Transmembrane</keyword>
<comment type="subcellular location">
    <subcellularLocation>
        <location evidence="1 6">Cell membrane</location>
        <topology evidence="1 6">Multi-pass membrane protein</topology>
    </subcellularLocation>
</comment>
<evidence type="ECO:0000256" key="6">
    <source>
        <dbReference type="RuleBase" id="RU363032"/>
    </source>
</evidence>
<dbReference type="PROSITE" id="PS50928">
    <property type="entry name" value="ABC_TM1"/>
    <property type="match status" value="1"/>
</dbReference>
<feature type="transmembrane region" description="Helical" evidence="6">
    <location>
        <begin position="48"/>
        <end position="77"/>
    </location>
</feature>
<keyword evidence="5 6" id="KW-0472">Membrane</keyword>
<feature type="domain" description="ABC transmembrane type-1" evidence="7">
    <location>
        <begin position="15"/>
        <end position="202"/>
    </location>
</feature>
<keyword evidence="2 6" id="KW-0813">Transport</keyword>
<reference evidence="8 9" key="1">
    <citation type="journal article" date="2017" name="ISME J.">
        <title>Energy and carbon metabolisms in a deep terrestrial subsurface fluid microbial community.</title>
        <authorList>
            <person name="Momper L."/>
            <person name="Jungbluth S.P."/>
            <person name="Lee M.D."/>
            <person name="Amend J.P."/>
        </authorList>
    </citation>
    <scope>NUCLEOTIDE SEQUENCE [LARGE SCALE GENOMIC DNA]</scope>
    <source>
        <strain evidence="8">SURF_5</strain>
    </source>
</reference>
<dbReference type="PANTHER" id="PTHR30177">
    <property type="entry name" value="GLYCINE BETAINE/L-PROLINE TRANSPORT SYSTEM PERMEASE PROTEIN PROW"/>
    <property type="match status" value="1"/>
</dbReference>
<dbReference type="Gene3D" id="1.10.3720.10">
    <property type="entry name" value="MetI-like"/>
    <property type="match status" value="1"/>
</dbReference>
<protein>
    <submittedName>
        <fullName evidence="8">ABC transporter permease</fullName>
    </submittedName>
</protein>
<accession>A0A3A4N5F9</accession>
<keyword evidence="4 6" id="KW-1133">Transmembrane helix</keyword>
<feature type="transmembrane region" description="Helical" evidence="6">
    <location>
        <begin position="152"/>
        <end position="171"/>
    </location>
</feature>
<evidence type="ECO:0000313" key="8">
    <source>
        <dbReference type="EMBL" id="RJP17137.1"/>
    </source>
</evidence>
<feature type="transmembrane region" description="Helical" evidence="6">
    <location>
        <begin position="183"/>
        <end position="205"/>
    </location>
</feature>
<sequence length="213" mass="22616">MGFIEKLGPEMIDRTIEHIYLTFFAVLIAVAVGLPLGVYLTRSRWKTLAAAVLGAAGLIQTVPGLALISFIVAIFALIALPTIGPAPALVALSFYALLPILRNTYTGIRQVDASYVEVARGMGMKPAQILLHVEMPLSLPFIMAGIRIATVWTIGIATLCGLIGAGGLGDLIIKGLRSMQIDYLLAGTFPAAVMALVFDGILAAIEKWLSPEK</sequence>
<comment type="caution">
    <text evidence="8">The sequence shown here is derived from an EMBL/GenBank/DDBJ whole genome shotgun (WGS) entry which is preliminary data.</text>
</comment>
<dbReference type="EMBL" id="QZKU01000120">
    <property type="protein sequence ID" value="RJP17137.1"/>
    <property type="molecule type" value="Genomic_DNA"/>
</dbReference>
<proteinExistence type="inferred from homology"/>
<dbReference type="AlphaFoldDB" id="A0A3A4N5F9"/>
<dbReference type="Proteomes" id="UP000265882">
    <property type="component" value="Unassembled WGS sequence"/>
</dbReference>
<evidence type="ECO:0000256" key="2">
    <source>
        <dbReference type="ARBA" id="ARBA00022448"/>
    </source>
</evidence>